<dbReference type="EMBL" id="FP476056">
    <property type="protein sequence ID" value="CAZ97479.1"/>
    <property type="molecule type" value="Genomic_DNA"/>
</dbReference>
<dbReference type="Proteomes" id="UP000008898">
    <property type="component" value="Chromosome"/>
</dbReference>
<dbReference type="AlphaFoldDB" id="G0L0K4"/>
<reference evidence="1 2" key="2">
    <citation type="journal article" date="2012" name="Environ. Microbiol.">
        <title>Characterization of the first alginolytic operons in a marine bacterium: from their emergence in marine Flavobacteriia to their independent transfers to marine Proteobacteria and human gut Bacteroides.</title>
        <authorList>
            <person name="Thomas F."/>
            <person name="Barbeyron T."/>
            <person name="Tonon T."/>
            <person name="Genicot S."/>
            <person name="Czjzek M."/>
            <person name="Michel G."/>
        </authorList>
    </citation>
    <scope>NUCLEOTIDE SEQUENCE [LARGE SCALE GENOMIC DNA]</scope>
    <source>
        <strain evidence="2">DSM 12802 / CCUG 47099 / CIP 106680 / NCIMB 13871 / Dsij</strain>
    </source>
</reference>
<dbReference type="KEGG" id="zga:ZOBELLIA_3341"/>
<proteinExistence type="predicted"/>
<evidence type="ECO:0000313" key="1">
    <source>
        <dbReference type="EMBL" id="CAZ97479.1"/>
    </source>
</evidence>
<evidence type="ECO:0000313" key="2">
    <source>
        <dbReference type="Proteomes" id="UP000008898"/>
    </source>
</evidence>
<accession>G0L0K4</accession>
<organism evidence="1 2">
    <name type="scientific">Zobellia galactanivorans (strain DSM 12802 / CCUG 47099 / CIP 106680 / NCIMB 13871 / Dsij)</name>
    <dbReference type="NCBI Taxonomy" id="63186"/>
    <lineage>
        <taxon>Bacteria</taxon>
        <taxon>Pseudomonadati</taxon>
        <taxon>Bacteroidota</taxon>
        <taxon>Flavobacteriia</taxon>
        <taxon>Flavobacteriales</taxon>
        <taxon>Flavobacteriaceae</taxon>
        <taxon>Zobellia</taxon>
    </lineage>
</organism>
<dbReference type="STRING" id="63186.ZOBELLIA_3341"/>
<keyword evidence="2" id="KW-1185">Reference proteome</keyword>
<name>G0L0K4_ZOBGA</name>
<reference evidence="2" key="1">
    <citation type="submission" date="2009-07" db="EMBL/GenBank/DDBJ databases">
        <title>Complete genome sequence of Zobellia galactanivorans Dsij.</title>
        <authorList>
            <consortium name="Genoscope - CEA"/>
        </authorList>
    </citation>
    <scope>NUCLEOTIDE SEQUENCE [LARGE SCALE GENOMIC DNA]</scope>
    <source>
        <strain evidence="2">DSM 12802 / CCUG 47099 / CIP 106680 / NCIMB 13871 / Dsij</strain>
    </source>
</reference>
<gene>
    <name evidence="1" type="ordered locus">zobellia_3341</name>
</gene>
<dbReference type="HOGENOM" id="CLU_2721452_0_0_10"/>
<sequence>MLLQPPFIFFKGEFQVFVVAVFIKNKKDRRTWGHSIIRIHFQAPGTMGIKLWGSFKRGSCYSTSYKNQNRDQ</sequence>
<protein>
    <submittedName>
        <fullName evidence="1">Uncharacterized protein</fullName>
    </submittedName>
</protein>